<dbReference type="CDD" id="cd07571">
    <property type="entry name" value="ALP_N-acyl_transferase"/>
    <property type="match status" value="1"/>
</dbReference>
<dbReference type="PROSITE" id="PS50263">
    <property type="entry name" value="CN_HYDROLASE"/>
    <property type="match status" value="1"/>
</dbReference>
<dbReference type="InterPro" id="IPR045378">
    <property type="entry name" value="LNT_N"/>
</dbReference>
<dbReference type="PANTHER" id="PTHR38686:SF1">
    <property type="entry name" value="APOLIPOPROTEIN N-ACYLTRANSFERASE"/>
    <property type="match status" value="1"/>
</dbReference>
<dbReference type="SUPFAM" id="SSF56317">
    <property type="entry name" value="Carbon-nitrogen hydrolase"/>
    <property type="match status" value="1"/>
</dbReference>
<feature type="transmembrane region" description="Helical" evidence="9">
    <location>
        <begin position="91"/>
        <end position="118"/>
    </location>
</feature>
<dbReference type="Proteomes" id="UP000294562">
    <property type="component" value="Unassembled WGS sequence"/>
</dbReference>
<evidence type="ECO:0000256" key="5">
    <source>
        <dbReference type="ARBA" id="ARBA00022692"/>
    </source>
</evidence>
<dbReference type="EMBL" id="SMZO01000030">
    <property type="protein sequence ID" value="TDL86417.1"/>
    <property type="molecule type" value="Genomic_DNA"/>
</dbReference>
<evidence type="ECO:0000313" key="11">
    <source>
        <dbReference type="EMBL" id="TDL86417.1"/>
    </source>
</evidence>
<keyword evidence="12" id="KW-1185">Reference proteome</keyword>
<evidence type="ECO:0000259" key="10">
    <source>
        <dbReference type="PROSITE" id="PS50263"/>
    </source>
</evidence>
<evidence type="ECO:0000256" key="1">
    <source>
        <dbReference type="ARBA" id="ARBA00004651"/>
    </source>
</evidence>
<feature type="transmembrane region" description="Helical" evidence="9">
    <location>
        <begin position="197"/>
        <end position="217"/>
    </location>
</feature>
<dbReference type="RefSeq" id="WP_133343343.1">
    <property type="nucleotide sequence ID" value="NZ_SMZO01000030.1"/>
</dbReference>
<organism evidence="11 12">
    <name type="scientific">Meridianimarinicoccus aquatilis</name>
    <dbReference type="NCBI Taxonomy" id="2552766"/>
    <lineage>
        <taxon>Bacteria</taxon>
        <taxon>Pseudomonadati</taxon>
        <taxon>Pseudomonadota</taxon>
        <taxon>Alphaproteobacteria</taxon>
        <taxon>Rhodobacterales</taxon>
        <taxon>Paracoccaceae</taxon>
        <taxon>Meridianimarinicoccus</taxon>
    </lineage>
</organism>
<keyword evidence="7 9" id="KW-0472">Membrane</keyword>
<dbReference type="InterPro" id="IPR036526">
    <property type="entry name" value="C-N_Hydrolase_sf"/>
</dbReference>
<dbReference type="InterPro" id="IPR004563">
    <property type="entry name" value="Apolipo_AcylTrfase"/>
</dbReference>
<keyword evidence="8 11" id="KW-0012">Acyltransferase</keyword>
<dbReference type="HAMAP" id="MF_01148">
    <property type="entry name" value="Lnt"/>
    <property type="match status" value="1"/>
</dbReference>
<evidence type="ECO:0000256" key="4">
    <source>
        <dbReference type="ARBA" id="ARBA00022679"/>
    </source>
</evidence>
<keyword evidence="4 11" id="KW-0808">Transferase</keyword>
<dbReference type="AlphaFoldDB" id="A0A4R6AR94"/>
<keyword evidence="6 9" id="KW-1133">Transmembrane helix</keyword>
<feature type="transmembrane region" description="Helical" evidence="9">
    <location>
        <begin position="165"/>
        <end position="185"/>
    </location>
</feature>
<comment type="similarity">
    <text evidence="2">Belongs to the CN hydrolase family. Apolipoprotein N-acyltransferase subfamily.</text>
</comment>
<feature type="transmembrane region" description="Helical" evidence="9">
    <location>
        <begin position="61"/>
        <end position="79"/>
    </location>
</feature>
<feature type="non-terminal residue" evidence="11">
    <location>
        <position position="467"/>
    </location>
</feature>
<reference evidence="11 12" key="1">
    <citation type="submission" date="2019-03" db="EMBL/GenBank/DDBJ databases">
        <title>Rhodobacteraceae bacterium SM1902, a new member of the family Rhodobacteraceae isolated from Yantai.</title>
        <authorList>
            <person name="Sun Y."/>
        </authorList>
    </citation>
    <scope>NUCLEOTIDE SEQUENCE [LARGE SCALE GENOMIC DNA]</scope>
    <source>
        <strain evidence="11 12">SM1902</strain>
    </source>
</reference>
<evidence type="ECO:0000256" key="9">
    <source>
        <dbReference type="SAM" id="Phobius"/>
    </source>
</evidence>
<keyword evidence="11" id="KW-0449">Lipoprotein</keyword>
<feature type="transmembrane region" description="Helical" evidence="9">
    <location>
        <begin position="20"/>
        <end position="49"/>
    </location>
</feature>
<gene>
    <name evidence="11" type="primary">lnt</name>
    <name evidence="11" type="ORF">E2L05_13035</name>
</gene>
<dbReference type="PANTHER" id="PTHR38686">
    <property type="entry name" value="APOLIPOPROTEIN N-ACYLTRANSFERASE"/>
    <property type="match status" value="1"/>
</dbReference>
<comment type="caution">
    <text evidence="11">The sequence shown here is derived from an EMBL/GenBank/DDBJ whole genome shotgun (WGS) entry which is preliminary data.</text>
</comment>
<keyword evidence="5 9" id="KW-0812">Transmembrane</keyword>
<protein>
    <submittedName>
        <fullName evidence="11">Apolipoprotein N-acyltransferase</fullName>
    </submittedName>
</protein>
<dbReference type="Pfam" id="PF20154">
    <property type="entry name" value="LNT_N"/>
    <property type="match status" value="1"/>
</dbReference>
<dbReference type="OrthoDB" id="9804277at2"/>
<name>A0A4R6AR94_9RHOB</name>
<feature type="transmembrane region" description="Helical" evidence="9">
    <location>
        <begin position="130"/>
        <end position="153"/>
    </location>
</feature>
<evidence type="ECO:0000313" key="12">
    <source>
        <dbReference type="Proteomes" id="UP000294562"/>
    </source>
</evidence>
<evidence type="ECO:0000256" key="2">
    <source>
        <dbReference type="ARBA" id="ARBA00010065"/>
    </source>
</evidence>
<dbReference type="Pfam" id="PF00795">
    <property type="entry name" value="CN_hydrolase"/>
    <property type="match status" value="1"/>
</dbReference>
<dbReference type="GO" id="GO:0005886">
    <property type="term" value="C:plasma membrane"/>
    <property type="evidence" value="ECO:0007669"/>
    <property type="project" value="UniProtKB-SubCell"/>
</dbReference>
<evidence type="ECO:0000256" key="3">
    <source>
        <dbReference type="ARBA" id="ARBA00022475"/>
    </source>
</evidence>
<dbReference type="InterPro" id="IPR003010">
    <property type="entry name" value="C-N_Hydrolase"/>
</dbReference>
<evidence type="ECO:0000256" key="6">
    <source>
        <dbReference type="ARBA" id="ARBA00022989"/>
    </source>
</evidence>
<dbReference type="GO" id="GO:0016410">
    <property type="term" value="F:N-acyltransferase activity"/>
    <property type="evidence" value="ECO:0007669"/>
    <property type="project" value="InterPro"/>
</dbReference>
<evidence type="ECO:0000256" key="7">
    <source>
        <dbReference type="ARBA" id="ARBA00023136"/>
    </source>
</evidence>
<keyword evidence="3" id="KW-1003">Cell membrane</keyword>
<sequence length="467" mass="49582">MADTPLTRLWSRCGPRMRAVVIGAAMAAGHAPFSAPLITVLALSCALFMAANGPSPRRAAWIGWACGLGYFAVTLHWIVEPFLVDIARHGWMAPFALVLMAGGLALFWAAAFAAAAWLAPIGDWRRGAALVVTLTLSEMLRSVIFTGFPWGLLGSVWVETPLRMWGAWIGPHGLGALTVLLALPFSVVLHPGSRHRALVVAVGGVALGLCLVAGDLAERAVPAATEAGRPVIRIVQPNAAQHLKWQREMIPVFWQRSLDLTSAPALDNGPPVLVVWPEVSLYYLLGTGPDQDAAIADAAGGAPTIIGAQRYDRGDLRNALAVIRPDGEVGQVYDKVHLVPFGEYFPGGELAKALGLHGLATNYLGGFTPGPSRALIDLTEFGLGRALPLICYEAIFPRHAASATGMPRPDWIVQITNDAWFGRLAGPQQHLGLARMRAVEQGLPLVRAANTGVSAIIDPAGRLVDAL</sequence>
<dbReference type="GO" id="GO:0042158">
    <property type="term" value="P:lipoprotein biosynthetic process"/>
    <property type="evidence" value="ECO:0007669"/>
    <property type="project" value="InterPro"/>
</dbReference>
<comment type="subcellular location">
    <subcellularLocation>
        <location evidence="1">Cell membrane</location>
        <topology evidence="1">Multi-pass membrane protein</topology>
    </subcellularLocation>
</comment>
<accession>A0A4R6AR94</accession>
<dbReference type="NCBIfam" id="TIGR00546">
    <property type="entry name" value="lnt"/>
    <property type="match status" value="1"/>
</dbReference>
<evidence type="ECO:0000256" key="8">
    <source>
        <dbReference type="ARBA" id="ARBA00023315"/>
    </source>
</evidence>
<proteinExistence type="inferred from homology"/>
<dbReference type="Gene3D" id="3.60.110.10">
    <property type="entry name" value="Carbon-nitrogen hydrolase"/>
    <property type="match status" value="1"/>
</dbReference>
<feature type="domain" description="CN hydrolase" evidence="10">
    <location>
        <begin position="235"/>
        <end position="467"/>
    </location>
</feature>